<dbReference type="PANTHER" id="PTHR34075">
    <property type="entry name" value="BLR3430 PROTEIN"/>
    <property type="match status" value="1"/>
</dbReference>
<dbReference type="InterPro" id="IPR002878">
    <property type="entry name" value="ChsH2_C"/>
</dbReference>
<dbReference type="Gene3D" id="6.10.30.10">
    <property type="match status" value="1"/>
</dbReference>
<proteinExistence type="predicted"/>
<keyword evidence="4" id="KW-1185">Reference proteome</keyword>
<dbReference type="SUPFAM" id="SSF50249">
    <property type="entry name" value="Nucleic acid-binding proteins"/>
    <property type="match status" value="1"/>
</dbReference>
<sequence>MTPNSVATNEDPLTAPFWAAARDGRLVVQRCRECQVLRWPPLDGCPECLHPEAEWTEIRPHGEVWSFVVYLRAFSKELAEDVPYTVAMVKLDDGPYMVGRLETEEPLTVGDRVEAAFVNGQVRWRRTSSVLSAGARGEYQ</sequence>
<dbReference type="PANTHER" id="PTHR34075:SF5">
    <property type="entry name" value="BLR3430 PROTEIN"/>
    <property type="match status" value="1"/>
</dbReference>
<name>A0ABN1GAZ3_9ACTN</name>
<dbReference type="InterPro" id="IPR052513">
    <property type="entry name" value="Thioester_dehydratase-like"/>
</dbReference>
<organism evidence="3 4">
    <name type="scientific">Sporichthya brevicatena</name>
    <dbReference type="NCBI Taxonomy" id="171442"/>
    <lineage>
        <taxon>Bacteria</taxon>
        <taxon>Bacillati</taxon>
        <taxon>Actinomycetota</taxon>
        <taxon>Actinomycetes</taxon>
        <taxon>Sporichthyales</taxon>
        <taxon>Sporichthyaceae</taxon>
        <taxon>Sporichthya</taxon>
    </lineage>
</organism>
<feature type="domain" description="ChsH2 rubredoxin-like zinc ribbon" evidence="2">
    <location>
        <begin position="18"/>
        <end position="49"/>
    </location>
</feature>
<dbReference type="EMBL" id="BAAAHE010000007">
    <property type="protein sequence ID" value="GAA0607731.1"/>
    <property type="molecule type" value="Genomic_DNA"/>
</dbReference>
<evidence type="ECO:0000259" key="1">
    <source>
        <dbReference type="Pfam" id="PF01796"/>
    </source>
</evidence>
<protein>
    <submittedName>
        <fullName evidence="3">Uncharacterized protein</fullName>
    </submittedName>
</protein>
<evidence type="ECO:0000259" key="2">
    <source>
        <dbReference type="Pfam" id="PF12172"/>
    </source>
</evidence>
<dbReference type="Pfam" id="PF01796">
    <property type="entry name" value="OB_ChsH2_C"/>
    <property type="match status" value="1"/>
</dbReference>
<reference evidence="3 4" key="1">
    <citation type="journal article" date="2019" name="Int. J. Syst. Evol. Microbiol.">
        <title>The Global Catalogue of Microorganisms (GCM) 10K type strain sequencing project: providing services to taxonomists for standard genome sequencing and annotation.</title>
        <authorList>
            <consortium name="The Broad Institute Genomics Platform"/>
            <consortium name="The Broad Institute Genome Sequencing Center for Infectious Disease"/>
            <person name="Wu L."/>
            <person name="Ma J."/>
        </authorList>
    </citation>
    <scope>NUCLEOTIDE SEQUENCE [LARGE SCALE GENOMIC DNA]</scope>
    <source>
        <strain evidence="3 4">JCM 10671</strain>
    </source>
</reference>
<dbReference type="Pfam" id="PF12172">
    <property type="entry name" value="zf-ChsH2"/>
    <property type="match status" value="1"/>
</dbReference>
<gene>
    <name evidence="3" type="ORF">GCM10009547_07060</name>
</gene>
<comment type="caution">
    <text evidence="3">The sequence shown here is derived from an EMBL/GenBank/DDBJ whole genome shotgun (WGS) entry which is preliminary data.</text>
</comment>
<dbReference type="Proteomes" id="UP001500957">
    <property type="component" value="Unassembled WGS sequence"/>
</dbReference>
<dbReference type="InterPro" id="IPR012340">
    <property type="entry name" value="NA-bd_OB-fold"/>
</dbReference>
<accession>A0ABN1GAZ3</accession>
<evidence type="ECO:0000313" key="4">
    <source>
        <dbReference type="Proteomes" id="UP001500957"/>
    </source>
</evidence>
<evidence type="ECO:0000313" key="3">
    <source>
        <dbReference type="EMBL" id="GAA0607731.1"/>
    </source>
</evidence>
<dbReference type="RefSeq" id="WP_344601658.1">
    <property type="nucleotide sequence ID" value="NZ_BAAAHE010000007.1"/>
</dbReference>
<dbReference type="InterPro" id="IPR022002">
    <property type="entry name" value="ChsH2_Znr"/>
</dbReference>
<feature type="domain" description="ChsH2 C-terminal OB-fold" evidence="1">
    <location>
        <begin position="55"/>
        <end position="118"/>
    </location>
</feature>